<organism evidence="3">
    <name type="scientific">Eucalyptus grandis</name>
    <name type="common">Flooded gum</name>
    <dbReference type="NCBI Taxonomy" id="71139"/>
    <lineage>
        <taxon>Eukaryota</taxon>
        <taxon>Viridiplantae</taxon>
        <taxon>Streptophyta</taxon>
        <taxon>Embryophyta</taxon>
        <taxon>Tracheophyta</taxon>
        <taxon>Spermatophyta</taxon>
        <taxon>Magnoliopsida</taxon>
        <taxon>eudicotyledons</taxon>
        <taxon>Gunneridae</taxon>
        <taxon>Pentapetalae</taxon>
        <taxon>rosids</taxon>
        <taxon>malvids</taxon>
        <taxon>Myrtales</taxon>
        <taxon>Myrtaceae</taxon>
        <taxon>Myrtoideae</taxon>
        <taxon>Eucalypteae</taxon>
        <taxon>Eucalyptus</taxon>
    </lineage>
</organism>
<name>A0A059DF44_EUCGR</name>
<protein>
    <submittedName>
        <fullName evidence="3">Uncharacterized protein</fullName>
    </submittedName>
</protein>
<dbReference type="Gramene" id="KCW89084">
    <property type="protein sequence ID" value="KCW89084"/>
    <property type="gene ID" value="EUGRSUZ_A01413"/>
</dbReference>
<evidence type="ECO:0000256" key="2">
    <source>
        <dbReference type="SAM" id="Phobius"/>
    </source>
</evidence>
<feature type="non-terminal residue" evidence="3">
    <location>
        <position position="1"/>
    </location>
</feature>
<feature type="compositionally biased region" description="Basic residues" evidence="1">
    <location>
        <begin position="1"/>
        <end position="23"/>
    </location>
</feature>
<dbReference type="InParanoid" id="A0A059DF44"/>
<proteinExistence type="predicted"/>
<keyword evidence="2" id="KW-1133">Transmembrane helix</keyword>
<evidence type="ECO:0000256" key="1">
    <source>
        <dbReference type="SAM" id="MobiDB-lite"/>
    </source>
</evidence>
<keyword evidence="2" id="KW-0472">Membrane</keyword>
<evidence type="ECO:0000313" key="3">
    <source>
        <dbReference type="EMBL" id="KCW89084.1"/>
    </source>
</evidence>
<keyword evidence="2" id="KW-0812">Transmembrane</keyword>
<sequence length="232" mass="26316">LGSSRSKKRQETRRGGARRHHAGRRSEKPWRSAALLSLHRPSLGARLASSLAVALRRGTLPRRRRTRTVASFLRDFGDGRSSAPSERRQFRGRVALAFGVVRFGFACGERPEGGRGSGLSLPISPFSGGWMTSAWTNMSFAVIRRDLEREWENQGGVMGIFLNNWRPWSLPEDLYICENSGEDVEIKFVFEFNIALEHLGANEQWSLWSMAHRGIALLVCFIVLVFLYFRYS</sequence>
<dbReference type="EMBL" id="KK198753">
    <property type="protein sequence ID" value="KCW89084.1"/>
    <property type="molecule type" value="Genomic_DNA"/>
</dbReference>
<dbReference type="AlphaFoldDB" id="A0A059DF44"/>
<accession>A0A059DF44</accession>
<feature type="transmembrane region" description="Helical" evidence="2">
    <location>
        <begin position="214"/>
        <end position="231"/>
    </location>
</feature>
<feature type="region of interest" description="Disordered" evidence="1">
    <location>
        <begin position="1"/>
        <end position="31"/>
    </location>
</feature>
<reference evidence="3" key="1">
    <citation type="submission" date="2013-07" db="EMBL/GenBank/DDBJ databases">
        <title>The genome of Eucalyptus grandis.</title>
        <authorList>
            <person name="Schmutz J."/>
            <person name="Hayes R."/>
            <person name="Myburg A."/>
            <person name="Tuskan G."/>
            <person name="Grattapaglia D."/>
            <person name="Rokhsar D.S."/>
        </authorList>
    </citation>
    <scope>NUCLEOTIDE SEQUENCE</scope>
    <source>
        <tissue evidence="3">Leaf extractions</tissue>
    </source>
</reference>
<gene>
    <name evidence="3" type="ORF">EUGRSUZ_A01413</name>
</gene>